<evidence type="ECO:0000256" key="3">
    <source>
        <dbReference type="ARBA" id="ARBA00023125"/>
    </source>
</evidence>
<evidence type="ECO:0000313" key="7">
    <source>
        <dbReference type="EMBL" id="CAA9413223.1"/>
    </source>
</evidence>
<dbReference type="InterPro" id="IPR036388">
    <property type="entry name" value="WH-like_DNA-bd_sf"/>
</dbReference>
<proteinExistence type="inferred from homology"/>
<dbReference type="SUPFAM" id="SSF53850">
    <property type="entry name" value="Periplasmic binding protein-like II"/>
    <property type="match status" value="1"/>
</dbReference>
<comment type="similarity">
    <text evidence="1">Belongs to the LysR transcriptional regulatory family.</text>
</comment>
<evidence type="ECO:0000259" key="6">
    <source>
        <dbReference type="PROSITE" id="PS50931"/>
    </source>
</evidence>
<gene>
    <name evidence="7" type="ORF">AVDCRST_MAG64-2443</name>
</gene>
<dbReference type="SUPFAM" id="SSF46785">
    <property type="entry name" value="Winged helix' DNA-binding domain"/>
    <property type="match status" value="1"/>
</dbReference>
<evidence type="ECO:0000256" key="5">
    <source>
        <dbReference type="ARBA" id="ARBA00023163"/>
    </source>
</evidence>
<keyword evidence="2" id="KW-0805">Transcription regulation</keyword>
<organism evidence="7">
    <name type="scientific">uncultured Phycisphaerae bacterium</name>
    <dbReference type="NCBI Taxonomy" id="904963"/>
    <lineage>
        <taxon>Bacteria</taxon>
        <taxon>Pseudomonadati</taxon>
        <taxon>Planctomycetota</taxon>
        <taxon>Phycisphaerae</taxon>
        <taxon>environmental samples</taxon>
    </lineage>
</organism>
<dbReference type="PROSITE" id="PS50931">
    <property type="entry name" value="HTH_LYSR"/>
    <property type="match status" value="1"/>
</dbReference>
<dbReference type="InterPro" id="IPR036390">
    <property type="entry name" value="WH_DNA-bd_sf"/>
</dbReference>
<sequence>MQPEWLNYHHLLYFWVAAREGGIARASRQLLVAEPTISGQVKELERFLGERLFVRSGRNLVLTEMGKVVFDYAGEIFALGRQMLDTVRQRPTDRPLRLSVGVTDGMPKLVVRRLLEPALRGPSPLELTVREGALDDLLVELSTYRLDLVLSDAPAGGGVKVVSFSHLLGESGVTFFGAPALAAKAARGFPASLGGADLLLPTANTALRRVLDQWFEARGVRPRVVASVQDSALLKTFGQAGVGVFPAPTAVEAEVCRQYEVKVVGRTDEVRERFYAITVERKLKHPAVIAIADAAR</sequence>
<dbReference type="EMBL" id="CADCUQ010000543">
    <property type="protein sequence ID" value="CAA9413223.1"/>
    <property type="molecule type" value="Genomic_DNA"/>
</dbReference>
<dbReference type="InterPro" id="IPR000847">
    <property type="entry name" value="LysR_HTH_N"/>
</dbReference>
<dbReference type="InterPro" id="IPR005119">
    <property type="entry name" value="LysR_subst-bd"/>
</dbReference>
<feature type="domain" description="HTH lysR-type" evidence="6">
    <location>
        <begin position="6"/>
        <end position="63"/>
    </location>
</feature>
<dbReference type="NCBIfam" id="NF008284">
    <property type="entry name" value="PRK11062.1"/>
    <property type="match status" value="1"/>
</dbReference>
<keyword evidence="5" id="KW-0804">Transcription</keyword>
<dbReference type="PANTHER" id="PTHR30293:SF2">
    <property type="entry name" value="TRANSCRIPTIONAL ACTIVATOR PROTEIN NHAR"/>
    <property type="match status" value="1"/>
</dbReference>
<reference evidence="7" key="1">
    <citation type="submission" date="2020-02" db="EMBL/GenBank/DDBJ databases">
        <authorList>
            <person name="Meier V. D."/>
        </authorList>
    </citation>
    <scope>NUCLEOTIDE SEQUENCE</scope>
    <source>
        <strain evidence="7">AVDCRST_MAG64</strain>
    </source>
</reference>
<feature type="non-terminal residue" evidence="7">
    <location>
        <position position="296"/>
    </location>
</feature>
<dbReference type="Gene3D" id="3.40.190.290">
    <property type="match status" value="1"/>
</dbReference>
<dbReference type="Gene3D" id="1.10.10.10">
    <property type="entry name" value="Winged helix-like DNA-binding domain superfamily/Winged helix DNA-binding domain"/>
    <property type="match status" value="1"/>
</dbReference>
<accession>A0A6J4PK58</accession>
<dbReference type="PANTHER" id="PTHR30293">
    <property type="entry name" value="TRANSCRIPTIONAL REGULATORY PROTEIN NAC-RELATED"/>
    <property type="match status" value="1"/>
</dbReference>
<evidence type="ECO:0000256" key="4">
    <source>
        <dbReference type="ARBA" id="ARBA00023159"/>
    </source>
</evidence>
<dbReference type="GO" id="GO:2000142">
    <property type="term" value="P:regulation of DNA-templated transcription initiation"/>
    <property type="evidence" value="ECO:0007669"/>
    <property type="project" value="TreeGrafter"/>
</dbReference>
<dbReference type="PRINTS" id="PR00039">
    <property type="entry name" value="HTHLYSR"/>
</dbReference>
<dbReference type="GO" id="GO:0003700">
    <property type="term" value="F:DNA-binding transcription factor activity"/>
    <property type="evidence" value="ECO:0007669"/>
    <property type="project" value="InterPro"/>
</dbReference>
<evidence type="ECO:0000256" key="2">
    <source>
        <dbReference type="ARBA" id="ARBA00023015"/>
    </source>
</evidence>
<keyword evidence="3" id="KW-0238">DNA-binding</keyword>
<evidence type="ECO:0000256" key="1">
    <source>
        <dbReference type="ARBA" id="ARBA00009437"/>
    </source>
</evidence>
<dbReference type="Pfam" id="PF00126">
    <property type="entry name" value="HTH_1"/>
    <property type="match status" value="1"/>
</dbReference>
<protein>
    <submittedName>
        <fullName evidence="7">Transcriptional regulator, LysR family</fullName>
    </submittedName>
</protein>
<keyword evidence="4" id="KW-0010">Activator</keyword>
<dbReference type="AlphaFoldDB" id="A0A6J4PK58"/>
<dbReference type="Pfam" id="PF03466">
    <property type="entry name" value="LysR_substrate"/>
    <property type="match status" value="1"/>
</dbReference>
<name>A0A6J4PK58_9BACT</name>
<dbReference type="GO" id="GO:0003677">
    <property type="term" value="F:DNA binding"/>
    <property type="evidence" value="ECO:0007669"/>
    <property type="project" value="UniProtKB-KW"/>
</dbReference>